<dbReference type="RefSeq" id="XP_024707120.1">
    <property type="nucleotide sequence ID" value="XM_024854412.1"/>
</dbReference>
<evidence type="ECO:0000313" key="2">
    <source>
        <dbReference type="Proteomes" id="UP000234275"/>
    </source>
</evidence>
<comment type="caution">
    <text evidence="1">The sequence shown here is derived from an EMBL/GenBank/DDBJ whole genome shotgun (WGS) entry which is preliminary data.</text>
</comment>
<dbReference type="AlphaFoldDB" id="A0A2I2GG08"/>
<dbReference type="Proteomes" id="UP000234275">
    <property type="component" value="Unassembled WGS sequence"/>
</dbReference>
<protein>
    <submittedName>
        <fullName evidence="1">Uncharacterized protein</fullName>
    </submittedName>
</protein>
<dbReference type="EMBL" id="MSFO01000002">
    <property type="protein sequence ID" value="PLB51818.1"/>
    <property type="molecule type" value="Genomic_DNA"/>
</dbReference>
<gene>
    <name evidence="1" type="ORF">P170DRAFT_506746</name>
</gene>
<evidence type="ECO:0000313" key="1">
    <source>
        <dbReference type="EMBL" id="PLB51818.1"/>
    </source>
</evidence>
<reference evidence="1 2" key="1">
    <citation type="submission" date="2016-12" db="EMBL/GenBank/DDBJ databases">
        <title>The genomes of Aspergillus section Nigri reveals drivers in fungal speciation.</title>
        <authorList>
            <consortium name="DOE Joint Genome Institute"/>
            <person name="Vesth T.C."/>
            <person name="Nybo J."/>
            <person name="Theobald S."/>
            <person name="Brandl J."/>
            <person name="Frisvad J.C."/>
            <person name="Nielsen K.F."/>
            <person name="Lyhne E.K."/>
            <person name="Kogle M.E."/>
            <person name="Kuo A."/>
            <person name="Riley R."/>
            <person name="Clum A."/>
            <person name="Nolan M."/>
            <person name="Lipzen A."/>
            <person name="Salamov A."/>
            <person name="Henrissat B."/>
            <person name="Wiebenga A."/>
            <person name="De Vries R.P."/>
            <person name="Grigoriev I.V."/>
            <person name="Mortensen U.H."/>
            <person name="Andersen M.R."/>
            <person name="Baker S.E."/>
        </authorList>
    </citation>
    <scope>NUCLEOTIDE SEQUENCE [LARGE SCALE GENOMIC DNA]</scope>
    <source>
        <strain evidence="1 2">IBT 23096</strain>
    </source>
</reference>
<keyword evidence="2" id="KW-1185">Reference proteome</keyword>
<organism evidence="1 2">
    <name type="scientific">Aspergillus steynii IBT 23096</name>
    <dbReference type="NCBI Taxonomy" id="1392250"/>
    <lineage>
        <taxon>Eukaryota</taxon>
        <taxon>Fungi</taxon>
        <taxon>Dikarya</taxon>
        <taxon>Ascomycota</taxon>
        <taxon>Pezizomycotina</taxon>
        <taxon>Eurotiomycetes</taxon>
        <taxon>Eurotiomycetidae</taxon>
        <taxon>Eurotiales</taxon>
        <taxon>Aspergillaceae</taxon>
        <taxon>Aspergillus</taxon>
        <taxon>Aspergillus subgen. Circumdati</taxon>
    </lineage>
</organism>
<dbReference type="VEuPathDB" id="FungiDB:P170DRAFT_506746"/>
<proteinExistence type="predicted"/>
<sequence length="191" mass="21229">MARSLIDRSFLSTARCVLCQQRDNEWEGPPRPDLPACSTLDAWPSGMSVSTTANTYQSGQDSTQMAEPSAVDIQRNTGPLTSHSAHRCLPRRRSSPRFKLAWQLLQDVGFARDRINNPGLLGTVVHLASKGWNLLAGLPYRWEKCRVSDRQHHLTGPAEFQIPRSVSLGVPTQAQNGWITSIQSCTPKIPR</sequence>
<name>A0A2I2GG08_9EURO</name>
<dbReference type="GeneID" id="36562118"/>
<accession>A0A2I2GG08</accession>